<organism evidence="1 2">
    <name type="scientific">Acetobacter orientalis</name>
    <dbReference type="NCBI Taxonomy" id="146474"/>
    <lineage>
        <taxon>Bacteria</taxon>
        <taxon>Pseudomonadati</taxon>
        <taxon>Pseudomonadota</taxon>
        <taxon>Alphaproteobacteria</taxon>
        <taxon>Acetobacterales</taxon>
        <taxon>Acetobacteraceae</taxon>
        <taxon>Acetobacter</taxon>
    </lineage>
</organism>
<proteinExistence type="predicted"/>
<name>A0A252BD68_9PROT</name>
<dbReference type="AlphaFoldDB" id="A0A252BD68"/>
<sequence>MCRATVFKVTLASSTFIKASSLFLRVEIALAIRAYYLRQRFIAHKIPPPLSCLHVPHALQRYRFFAYSLH</sequence>
<evidence type="ECO:0000313" key="1">
    <source>
        <dbReference type="EMBL" id="OUJ02206.1"/>
    </source>
</evidence>
<gene>
    <name evidence="1" type="ORF">HK15_06140</name>
</gene>
<protein>
    <submittedName>
        <fullName evidence="1">Uncharacterized protein</fullName>
    </submittedName>
</protein>
<comment type="caution">
    <text evidence="1">The sequence shown here is derived from an EMBL/GenBank/DDBJ whole genome shotgun (WGS) entry which is preliminary data.</text>
</comment>
<dbReference type="EMBL" id="JOOY01000028">
    <property type="protein sequence ID" value="OUJ02206.1"/>
    <property type="molecule type" value="Genomic_DNA"/>
</dbReference>
<accession>A0A252BD68</accession>
<evidence type="ECO:0000313" key="2">
    <source>
        <dbReference type="Proteomes" id="UP000194999"/>
    </source>
</evidence>
<reference evidence="1 2" key="1">
    <citation type="submission" date="2014-06" db="EMBL/GenBank/DDBJ databases">
        <authorList>
            <person name="Ju J."/>
            <person name="Zhang J."/>
        </authorList>
    </citation>
    <scope>NUCLEOTIDE SEQUENCE [LARGE SCALE GENOMIC DNA]</scope>
    <source>
        <strain evidence="1">DmW_048</strain>
    </source>
</reference>
<dbReference type="Proteomes" id="UP000194999">
    <property type="component" value="Unassembled WGS sequence"/>
</dbReference>